<reference evidence="1" key="1">
    <citation type="journal article" date="2021" name="Open Biol.">
        <title>Shared evolutionary footprints suggest mitochondrial oxidative damage underlies multiple complex I losses in fungi.</title>
        <authorList>
            <person name="Schikora-Tamarit M.A."/>
            <person name="Marcet-Houben M."/>
            <person name="Nosek J."/>
            <person name="Gabaldon T."/>
        </authorList>
    </citation>
    <scope>NUCLEOTIDE SEQUENCE</scope>
    <source>
        <strain evidence="1">CBS6075</strain>
    </source>
</reference>
<gene>
    <name evidence="1" type="ORF">OGAPHI_001833</name>
</gene>
<comment type="caution">
    <text evidence="1">The sequence shown here is derived from an EMBL/GenBank/DDBJ whole genome shotgun (WGS) entry which is preliminary data.</text>
</comment>
<dbReference type="GeneID" id="70233800"/>
<organism evidence="1 2">
    <name type="scientific">Ogataea philodendri</name>
    <dbReference type="NCBI Taxonomy" id="1378263"/>
    <lineage>
        <taxon>Eukaryota</taxon>
        <taxon>Fungi</taxon>
        <taxon>Dikarya</taxon>
        <taxon>Ascomycota</taxon>
        <taxon>Saccharomycotina</taxon>
        <taxon>Pichiomycetes</taxon>
        <taxon>Pichiales</taxon>
        <taxon>Pichiaceae</taxon>
        <taxon>Ogataea</taxon>
    </lineage>
</organism>
<dbReference type="RefSeq" id="XP_046062493.1">
    <property type="nucleotide sequence ID" value="XM_046202637.1"/>
</dbReference>
<dbReference type="AlphaFoldDB" id="A0A9P8PAU4"/>
<keyword evidence="2" id="KW-1185">Reference proteome</keyword>
<accession>A0A9P8PAU4</accession>
<dbReference type="EMBL" id="JAEUBE010000158">
    <property type="protein sequence ID" value="KAH3668079.1"/>
    <property type="molecule type" value="Genomic_DNA"/>
</dbReference>
<name>A0A9P8PAU4_9ASCO</name>
<sequence>MSLLMKSSCAAADSVSIREITLEISGVSNEFSSRATNFSSNSCTWRLSNPLRIVPMETREWWTCTTTLSVSWERLLIHFSRLENSGCKTDSKVATRCSGFLIKVINNPRDSNKLGQLDESVEQVPGTVLDLFVIAEHAKVGNKDLEDFEQNFFLIDTFHLDIAVCEECIVLQNEFEEKQLNQRMAHEESGGSIDNLAEHLIEDKVWSGVVDHSFWEIHDVVTQDLAVIMTSNAKVSFNITMESWKEFNLFLTSWNCSMDSSSVPSSSSSNLFLMMIFFKSVVSSSSLVRYEKSICSLVMFFFRNNKKLPMNGKISSATSSSSLELESRTLTSSDPMFSTSLANAMLTSKSASLALESI</sequence>
<evidence type="ECO:0000313" key="1">
    <source>
        <dbReference type="EMBL" id="KAH3668079.1"/>
    </source>
</evidence>
<reference evidence="1" key="2">
    <citation type="submission" date="2021-01" db="EMBL/GenBank/DDBJ databases">
        <authorList>
            <person name="Schikora-Tamarit M.A."/>
        </authorList>
    </citation>
    <scope>NUCLEOTIDE SEQUENCE</scope>
    <source>
        <strain evidence="1">CBS6075</strain>
    </source>
</reference>
<proteinExistence type="predicted"/>
<protein>
    <submittedName>
        <fullName evidence="1">Uncharacterized protein</fullName>
    </submittedName>
</protein>
<evidence type="ECO:0000313" key="2">
    <source>
        <dbReference type="Proteomes" id="UP000769157"/>
    </source>
</evidence>
<dbReference type="Proteomes" id="UP000769157">
    <property type="component" value="Unassembled WGS sequence"/>
</dbReference>